<gene>
    <name evidence="7" type="ORF">LZC94_41590</name>
</gene>
<dbReference type="Gene3D" id="1.10.10.60">
    <property type="entry name" value="Homeodomain-like"/>
    <property type="match status" value="1"/>
</dbReference>
<dbReference type="RefSeq" id="WP_394823927.1">
    <property type="nucleotide sequence ID" value="NZ_CP089984.1"/>
</dbReference>
<dbReference type="PANTHER" id="PTHR30055">
    <property type="entry name" value="HTH-TYPE TRANSCRIPTIONAL REGULATOR RUTR"/>
    <property type="match status" value="1"/>
</dbReference>
<organism evidence="7 8">
    <name type="scientific">Pendulispora albinea</name>
    <dbReference type="NCBI Taxonomy" id="2741071"/>
    <lineage>
        <taxon>Bacteria</taxon>
        <taxon>Pseudomonadati</taxon>
        <taxon>Myxococcota</taxon>
        <taxon>Myxococcia</taxon>
        <taxon>Myxococcales</taxon>
        <taxon>Sorangiineae</taxon>
        <taxon>Pendulisporaceae</taxon>
        <taxon>Pendulispora</taxon>
    </lineage>
</organism>
<dbReference type="EMBL" id="CP089984">
    <property type="protein sequence ID" value="WXB14307.1"/>
    <property type="molecule type" value="Genomic_DNA"/>
</dbReference>
<evidence type="ECO:0000256" key="4">
    <source>
        <dbReference type="PROSITE-ProRule" id="PRU00335"/>
    </source>
</evidence>
<protein>
    <submittedName>
        <fullName evidence="7">TetR/AcrR family transcriptional regulator</fullName>
    </submittedName>
</protein>
<dbReference type="Proteomes" id="UP001370348">
    <property type="component" value="Chromosome"/>
</dbReference>
<dbReference type="InterPro" id="IPR001647">
    <property type="entry name" value="HTH_TetR"/>
</dbReference>
<feature type="DNA-binding region" description="H-T-H motif" evidence="4">
    <location>
        <begin position="40"/>
        <end position="59"/>
    </location>
</feature>
<sequence length="238" mass="26463">MPPTTPPKPDPLSRRAERTRRKLVAAARSVFEARGVLEARIVDIANEAGVAVGSFYTYFDSKEELLREVAGALFHELIPPLPPDVGADPRARIEAGNRAYVHAYQKNARILALVQHQTLSDPTLRAMYEEARATFIARVERSIRRLQRAGLTPNDVSAALSANILAGMVHEFCYFAFGLDQPKVRRPRRQAFHEEEAIVALTTLWIRALELGAAPKAPRRVPSARGARNPKTTPRSRS</sequence>
<dbReference type="Gene3D" id="1.10.357.10">
    <property type="entry name" value="Tetracycline Repressor, domain 2"/>
    <property type="match status" value="1"/>
</dbReference>
<proteinExistence type="predicted"/>
<keyword evidence="8" id="KW-1185">Reference proteome</keyword>
<evidence type="ECO:0000259" key="6">
    <source>
        <dbReference type="PROSITE" id="PS50977"/>
    </source>
</evidence>
<keyword evidence="1" id="KW-0805">Transcription regulation</keyword>
<name>A0ABZ2LZ26_9BACT</name>
<evidence type="ECO:0000313" key="8">
    <source>
        <dbReference type="Proteomes" id="UP001370348"/>
    </source>
</evidence>
<keyword evidence="2 4" id="KW-0238">DNA-binding</keyword>
<reference evidence="7 8" key="1">
    <citation type="submission" date="2021-12" db="EMBL/GenBank/DDBJ databases">
        <title>Discovery of the Pendulisporaceae a myxobacterial family with distinct sporulation behavior and unique specialized metabolism.</title>
        <authorList>
            <person name="Garcia R."/>
            <person name="Popoff A."/>
            <person name="Bader C.D."/>
            <person name="Loehr J."/>
            <person name="Walesch S."/>
            <person name="Walt C."/>
            <person name="Boldt J."/>
            <person name="Bunk B."/>
            <person name="Haeckl F.J.F.P.J."/>
            <person name="Gunesch A.P."/>
            <person name="Birkelbach J."/>
            <person name="Nuebel U."/>
            <person name="Pietschmann T."/>
            <person name="Bach T."/>
            <person name="Mueller R."/>
        </authorList>
    </citation>
    <scope>NUCLEOTIDE SEQUENCE [LARGE SCALE GENOMIC DNA]</scope>
    <source>
        <strain evidence="7 8">MSr11954</strain>
    </source>
</reference>
<evidence type="ECO:0000313" key="7">
    <source>
        <dbReference type="EMBL" id="WXB14307.1"/>
    </source>
</evidence>
<dbReference type="SUPFAM" id="SSF48498">
    <property type="entry name" value="Tetracyclin repressor-like, C-terminal domain"/>
    <property type="match status" value="1"/>
</dbReference>
<dbReference type="InterPro" id="IPR036271">
    <property type="entry name" value="Tet_transcr_reg_TetR-rel_C_sf"/>
</dbReference>
<dbReference type="InterPro" id="IPR050109">
    <property type="entry name" value="HTH-type_TetR-like_transc_reg"/>
</dbReference>
<dbReference type="PROSITE" id="PS50977">
    <property type="entry name" value="HTH_TETR_2"/>
    <property type="match status" value="1"/>
</dbReference>
<evidence type="ECO:0000256" key="2">
    <source>
        <dbReference type="ARBA" id="ARBA00023125"/>
    </source>
</evidence>
<accession>A0ABZ2LZ26</accession>
<evidence type="ECO:0000256" key="5">
    <source>
        <dbReference type="SAM" id="MobiDB-lite"/>
    </source>
</evidence>
<feature type="domain" description="HTH tetR-type" evidence="6">
    <location>
        <begin position="17"/>
        <end position="77"/>
    </location>
</feature>
<evidence type="ECO:0000256" key="1">
    <source>
        <dbReference type="ARBA" id="ARBA00023015"/>
    </source>
</evidence>
<dbReference type="InterPro" id="IPR009057">
    <property type="entry name" value="Homeodomain-like_sf"/>
</dbReference>
<dbReference type="SUPFAM" id="SSF46689">
    <property type="entry name" value="Homeodomain-like"/>
    <property type="match status" value="1"/>
</dbReference>
<feature type="region of interest" description="Disordered" evidence="5">
    <location>
        <begin position="217"/>
        <end position="238"/>
    </location>
</feature>
<evidence type="ECO:0000256" key="3">
    <source>
        <dbReference type="ARBA" id="ARBA00023163"/>
    </source>
</evidence>
<dbReference type="PRINTS" id="PR00455">
    <property type="entry name" value="HTHTETR"/>
</dbReference>
<dbReference type="PANTHER" id="PTHR30055:SF234">
    <property type="entry name" value="HTH-TYPE TRANSCRIPTIONAL REGULATOR BETI"/>
    <property type="match status" value="1"/>
</dbReference>
<keyword evidence="3" id="KW-0804">Transcription</keyword>
<dbReference type="Pfam" id="PF00440">
    <property type="entry name" value="TetR_N"/>
    <property type="match status" value="1"/>
</dbReference>